<dbReference type="AlphaFoldDB" id="A0A6C0AI94"/>
<dbReference type="EMBL" id="MN740643">
    <property type="protein sequence ID" value="QHS79452.1"/>
    <property type="molecule type" value="Genomic_DNA"/>
</dbReference>
<dbReference type="GO" id="GO:0035269">
    <property type="term" value="P:protein O-linked glycosylation via mannose"/>
    <property type="evidence" value="ECO:0007669"/>
    <property type="project" value="InterPro"/>
</dbReference>
<organism evidence="1">
    <name type="scientific">viral metagenome</name>
    <dbReference type="NCBI Taxonomy" id="1070528"/>
    <lineage>
        <taxon>unclassified sequences</taxon>
        <taxon>metagenomes</taxon>
        <taxon>organismal metagenomes</taxon>
    </lineage>
</organism>
<dbReference type="PANTHER" id="PTHR15576">
    <property type="entry name" value="RIBITOL-5-PHOSPHATE XYLOSYLTRANSFERASE 1"/>
    <property type="match status" value="1"/>
</dbReference>
<evidence type="ECO:0008006" key="2">
    <source>
        <dbReference type="Google" id="ProtNLM"/>
    </source>
</evidence>
<protein>
    <recommendedName>
        <fullName evidence="2">Exostosin GT47 domain-containing protein</fullName>
    </recommendedName>
</protein>
<dbReference type="GO" id="GO:0005794">
    <property type="term" value="C:Golgi apparatus"/>
    <property type="evidence" value="ECO:0007669"/>
    <property type="project" value="TreeGrafter"/>
</dbReference>
<evidence type="ECO:0000313" key="1">
    <source>
        <dbReference type="EMBL" id="QHS79452.1"/>
    </source>
</evidence>
<reference evidence="1" key="1">
    <citation type="journal article" date="2020" name="Nature">
        <title>Giant virus diversity and host interactions through global metagenomics.</title>
        <authorList>
            <person name="Schulz F."/>
            <person name="Roux S."/>
            <person name="Paez-Espino D."/>
            <person name="Jungbluth S."/>
            <person name="Walsh D.A."/>
            <person name="Denef V.J."/>
            <person name="McMahon K.D."/>
            <person name="Konstantinidis K.T."/>
            <person name="Eloe-Fadrosh E.A."/>
            <person name="Kyrpides N.C."/>
            <person name="Woyke T."/>
        </authorList>
    </citation>
    <scope>NUCLEOTIDE SEQUENCE</scope>
    <source>
        <strain evidence="1">GVMAG-S-1035237-23</strain>
    </source>
</reference>
<dbReference type="GO" id="GO:0120053">
    <property type="term" value="F:ribitol beta-1,4-xylosyltransferase activity"/>
    <property type="evidence" value="ECO:0007669"/>
    <property type="project" value="InterPro"/>
</dbReference>
<dbReference type="PANTHER" id="PTHR15576:SF1">
    <property type="entry name" value="RIBITOL-5-PHOSPHATE XYLOSYLTRANSFERASE 1"/>
    <property type="match status" value="1"/>
</dbReference>
<name>A0A6C0AI94_9ZZZZ</name>
<dbReference type="InterPro" id="IPR055286">
    <property type="entry name" value="RXYLT1-like"/>
</dbReference>
<accession>A0A6C0AI94</accession>
<sequence>MFFTLKTWQNRLKDKKDLIVQASVTDGSDSWTPWPIGMGFGYVNVKHLETQIGGRGLLVLCALNADTDQRRRPETPNRKSFLKTLNANGIPNKSLDSKEYFLQLPNYKFVVSPEGNGVDCHRHYEALVAGCIPIMEDSLLARQKYGRLPVLWTQDYSEITSEYLETVYEKMQGQVYDFSTLFLSSYSRPVRREIQENSDFWMLRLTGNRWYNNRMYIQNGRFHFI</sequence>
<proteinExistence type="predicted"/>